<dbReference type="PANTHER" id="PTHR47651">
    <property type="entry name" value="NAD-DEPENDENT HISTONE DEACETYLASE HST4"/>
    <property type="match status" value="1"/>
</dbReference>
<feature type="compositionally biased region" description="Low complexity" evidence="5">
    <location>
        <begin position="9"/>
        <end position="28"/>
    </location>
</feature>
<feature type="domain" description="Deacetylase sirtuin-type" evidence="6">
    <location>
        <begin position="103"/>
        <end position="407"/>
    </location>
</feature>
<dbReference type="PANTHER" id="PTHR47651:SF17">
    <property type="entry name" value="DEACETYLASE SIRTUIN-TYPE DOMAIN-CONTAINING PROTEIN"/>
    <property type="match status" value="1"/>
</dbReference>
<keyword evidence="4" id="KW-0862">Zinc</keyword>
<comment type="similarity">
    <text evidence="1">Belongs to the sirtuin family. Class I subfamily.</text>
</comment>
<evidence type="ECO:0000256" key="2">
    <source>
        <dbReference type="ARBA" id="ARBA00022679"/>
    </source>
</evidence>
<dbReference type="Proteomes" id="UP001337655">
    <property type="component" value="Unassembled WGS sequence"/>
</dbReference>
<organism evidence="7 8">
    <name type="scientific">Saxophila tyrrhenica</name>
    <dbReference type="NCBI Taxonomy" id="1690608"/>
    <lineage>
        <taxon>Eukaryota</taxon>
        <taxon>Fungi</taxon>
        <taxon>Dikarya</taxon>
        <taxon>Ascomycota</taxon>
        <taxon>Pezizomycotina</taxon>
        <taxon>Dothideomycetes</taxon>
        <taxon>Dothideomycetidae</taxon>
        <taxon>Mycosphaerellales</taxon>
        <taxon>Extremaceae</taxon>
        <taxon>Saxophila</taxon>
    </lineage>
</organism>
<sequence>MDVDAMADSSALSSPLSSAPSSPLSSPGNTPPPPPGMGLLFGHYPSPPTSQGSRQTSNTTTPTPDGMDSSASTDKEGPPPAKRRRISKERTTEYLDLRGSEIEEEQQAQLDQLLHVLHNRQKIVVIAGAGISVSAGIPDFRSSTGLFKSLKDEHKLKGSGKHLFDASVYKDDTSTSTFHEMIGSMSRTTRDAKPTAFHHMLATIAKEDRLLRLYSQNVDGIDTSLPPLSSRVPLRKDEAGKWPRTVQLHGGLDKMVCSKCHDLSDFDAALFSGPVPPLCPRCEEINDIRTNHEGKRSHGIGRLRPRMVLYNEHNPDDIAIGAVTRDDLRKRPDAVIVAGTTLKVPGVRRIVREMCASVRDRRGGVAIWINNDLPPVAKDLEECFDIVVQGKCDEVASKAAMPRWDEPSDEDNYAEVSDEQARKSSSVRVEVRIPACTLPHAEIARLPSEEHLNNSFPPPPSVSSTPRKPLSSPVDWSPMPSRNNSIVQSIEVGEDNIEVKGTGLLTPTKSQKSSPEKVAPLKLSLKVPDKAKQASSKATKKSTLTAKPKKSNVKYVKPAKKSTTTKSTSTAKSKPKPGKKAQAAANTKPLTNSFKVGKSAAVSAEAKKAASKGTTTPSKLRQVSNASEPMLPVSPSDRRNNTSPSKKTPRFPGLMSENLDQSVKKRLFT</sequence>
<protein>
    <recommendedName>
        <fullName evidence="6">Deacetylase sirtuin-type domain-containing protein</fullName>
    </recommendedName>
</protein>
<feature type="binding site" evidence="4">
    <location>
        <position position="282"/>
    </location>
    <ligand>
        <name>Zn(2+)</name>
        <dbReference type="ChEBI" id="CHEBI:29105"/>
    </ligand>
</feature>
<evidence type="ECO:0000313" key="7">
    <source>
        <dbReference type="EMBL" id="KAK5168420.1"/>
    </source>
</evidence>
<dbReference type="PROSITE" id="PS50305">
    <property type="entry name" value="SIRTUIN"/>
    <property type="match status" value="1"/>
</dbReference>
<feature type="binding site" evidence="4">
    <location>
        <position position="257"/>
    </location>
    <ligand>
        <name>Zn(2+)</name>
        <dbReference type="ChEBI" id="CHEBI:29105"/>
    </ligand>
</feature>
<evidence type="ECO:0000256" key="4">
    <source>
        <dbReference type="PROSITE-ProRule" id="PRU00236"/>
    </source>
</evidence>
<comment type="caution">
    <text evidence="7">The sequence shown here is derived from an EMBL/GenBank/DDBJ whole genome shotgun (WGS) entry which is preliminary data.</text>
</comment>
<evidence type="ECO:0000256" key="1">
    <source>
        <dbReference type="ARBA" id="ARBA00006924"/>
    </source>
</evidence>
<evidence type="ECO:0000259" key="6">
    <source>
        <dbReference type="PROSITE" id="PS50305"/>
    </source>
</evidence>
<dbReference type="GO" id="GO:0016740">
    <property type="term" value="F:transferase activity"/>
    <property type="evidence" value="ECO:0007669"/>
    <property type="project" value="UniProtKB-KW"/>
</dbReference>
<name>A0AAV9P9U0_9PEZI</name>
<keyword evidence="3" id="KW-0520">NAD</keyword>
<feature type="active site" description="Proton acceptor" evidence="4">
    <location>
        <position position="249"/>
    </location>
</feature>
<feature type="region of interest" description="Disordered" evidence="5">
    <location>
        <begin position="449"/>
        <end position="482"/>
    </location>
</feature>
<dbReference type="GO" id="GO:0070403">
    <property type="term" value="F:NAD+ binding"/>
    <property type="evidence" value="ECO:0007669"/>
    <property type="project" value="InterPro"/>
</dbReference>
<feature type="region of interest" description="Disordered" evidence="5">
    <location>
        <begin position="503"/>
        <end position="669"/>
    </location>
</feature>
<dbReference type="AlphaFoldDB" id="A0AAV9P9U0"/>
<feature type="binding site" evidence="4">
    <location>
        <position position="279"/>
    </location>
    <ligand>
        <name>Zn(2+)</name>
        <dbReference type="ChEBI" id="CHEBI:29105"/>
    </ligand>
</feature>
<dbReference type="Pfam" id="PF02146">
    <property type="entry name" value="SIR2"/>
    <property type="match status" value="1"/>
</dbReference>
<feature type="compositionally biased region" description="Low complexity" evidence="5">
    <location>
        <begin position="595"/>
        <end position="604"/>
    </location>
</feature>
<dbReference type="EMBL" id="JAVRRT010000010">
    <property type="protein sequence ID" value="KAK5168420.1"/>
    <property type="molecule type" value="Genomic_DNA"/>
</dbReference>
<evidence type="ECO:0000256" key="5">
    <source>
        <dbReference type="SAM" id="MobiDB-lite"/>
    </source>
</evidence>
<feature type="compositionally biased region" description="Low complexity" evidence="5">
    <location>
        <begin position="533"/>
        <end position="546"/>
    </location>
</feature>
<feature type="compositionally biased region" description="Basic residues" evidence="5">
    <location>
        <begin position="547"/>
        <end position="560"/>
    </location>
</feature>
<evidence type="ECO:0000256" key="3">
    <source>
        <dbReference type="ARBA" id="ARBA00023027"/>
    </source>
</evidence>
<feature type="compositionally biased region" description="Polar residues" evidence="5">
    <location>
        <begin position="49"/>
        <end position="63"/>
    </location>
</feature>
<dbReference type="SUPFAM" id="SSF52467">
    <property type="entry name" value="DHS-like NAD/FAD-binding domain"/>
    <property type="match status" value="1"/>
</dbReference>
<dbReference type="GeneID" id="89928328"/>
<dbReference type="InterPro" id="IPR029035">
    <property type="entry name" value="DHS-like_NAD/FAD-binding_dom"/>
</dbReference>
<keyword evidence="2" id="KW-0808">Transferase</keyword>
<accession>A0AAV9P9U0</accession>
<feature type="compositionally biased region" description="Acidic residues" evidence="5">
    <location>
        <begin position="407"/>
        <end position="418"/>
    </location>
</feature>
<feature type="binding site" evidence="4">
    <location>
        <position position="260"/>
    </location>
    <ligand>
        <name>Zn(2+)</name>
        <dbReference type="ChEBI" id="CHEBI:29105"/>
    </ligand>
</feature>
<dbReference type="GO" id="GO:0046872">
    <property type="term" value="F:metal ion binding"/>
    <property type="evidence" value="ECO:0007669"/>
    <property type="project" value="UniProtKB-KW"/>
</dbReference>
<proteinExistence type="inferred from homology"/>
<gene>
    <name evidence="7" type="ORF">LTR77_006990</name>
</gene>
<evidence type="ECO:0000313" key="8">
    <source>
        <dbReference type="Proteomes" id="UP001337655"/>
    </source>
</evidence>
<keyword evidence="4" id="KW-0479">Metal-binding</keyword>
<dbReference type="InterPro" id="IPR003000">
    <property type="entry name" value="Sirtuin"/>
</dbReference>
<dbReference type="InterPro" id="IPR026591">
    <property type="entry name" value="Sirtuin_cat_small_dom_sf"/>
</dbReference>
<feature type="region of interest" description="Disordered" evidence="5">
    <location>
        <begin position="1"/>
        <end position="92"/>
    </location>
</feature>
<dbReference type="RefSeq" id="XP_064658030.1">
    <property type="nucleotide sequence ID" value="XM_064804229.1"/>
</dbReference>
<dbReference type="InterPro" id="IPR026590">
    <property type="entry name" value="Ssirtuin_cat_dom"/>
</dbReference>
<feature type="compositionally biased region" description="Low complexity" evidence="5">
    <location>
        <begin position="561"/>
        <end position="572"/>
    </location>
</feature>
<reference evidence="7 8" key="1">
    <citation type="submission" date="2023-08" db="EMBL/GenBank/DDBJ databases">
        <title>Black Yeasts Isolated from many extreme environments.</title>
        <authorList>
            <person name="Coleine C."/>
            <person name="Stajich J.E."/>
            <person name="Selbmann L."/>
        </authorList>
    </citation>
    <scope>NUCLEOTIDE SEQUENCE [LARGE SCALE GENOMIC DNA]</scope>
    <source>
        <strain evidence="7 8">CCFEE 5935</strain>
    </source>
</reference>
<keyword evidence="8" id="KW-1185">Reference proteome</keyword>
<dbReference type="Gene3D" id="3.30.1600.10">
    <property type="entry name" value="SIR2/SIRT2 'Small Domain"/>
    <property type="match status" value="1"/>
</dbReference>
<dbReference type="Gene3D" id="3.40.50.1220">
    <property type="entry name" value="TPP-binding domain"/>
    <property type="match status" value="1"/>
</dbReference>
<feature type="region of interest" description="Disordered" evidence="5">
    <location>
        <begin position="400"/>
        <end position="421"/>
    </location>
</feature>